<dbReference type="EMBL" id="FNXF01000009">
    <property type="protein sequence ID" value="SEH97123.1"/>
    <property type="molecule type" value="Genomic_DNA"/>
</dbReference>
<evidence type="ECO:0000313" key="1">
    <source>
        <dbReference type="EMBL" id="SEH97123.1"/>
    </source>
</evidence>
<dbReference type="STRING" id="173990.SAMN05660691_02497"/>
<sequence>MPISPQLNAEIRVLTLFNLDSAMEGIKVHKSADTDTLAAIKRLYDKGLVTQEDGGYLTDLGIHCAEHLQTALRILNGTPQTA</sequence>
<gene>
    <name evidence="1" type="ORF">SAMN05660691_02497</name>
</gene>
<dbReference type="NCBIfam" id="TIGR02647">
    <property type="entry name" value="DNA"/>
    <property type="match status" value="1"/>
</dbReference>
<dbReference type="Pfam" id="PF18918">
    <property type="entry name" value="DUF5669"/>
    <property type="match status" value="1"/>
</dbReference>
<reference evidence="2" key="1">
    <citation type="submission" date="2016-10" db="EMBL/GenBank/DDBJ databases">
        <authorList>
            <person name="Varghese N."/>
            <person name="Submissions S."/>
        </authorList>
    </citation>
    <scope>NUCLEOTIDE SEQUENCE [LARGE SCALE GENOMIC DNA]</scope>
    <source>
        <strain evidence="2">DSM 17616</strain>
    </source>
</reference>
<dbReference type="OrthoDB" id="5600572at2"/>
<keyword evidence="2" id="KW-1185">Reference proteome</keyword>
<accession>A0A1H6M783</accession>
<organism evidence="1 2">
    <name type="scientific">Rheinheimera pacifica</name>
    <dbReference type="NCBI Taxonomy" id="173990"/>
    <lineage>
        <taxon>Bacteria</taxon>
        <taxon>Pseudomonadati</taxon>
        <taxon>Pseudomonadota</taxon>
        <taxon>Gammaproteobacteria</taxon>
        <taxon>Chromatiales</taxon>
        <taxon>Chromatiaceae</taxon>
        <taxon>Rheinheimera</taxon>
    </lineage>
</organism>
<protein>
    <submittedName>
        <fullName evidence="1">TIGR02647 family protein</fullName>
    </submittedName>
</protein>
<dbReference type="RefSeq" id="WP_092793773.1">
    <property type="nucleotide sequence ID" value="NZ_DASWWU010000005.1"/>
</dbReference>
<dbReference type="AlphaFoldDB" id="A0A1H6M783"/>
<dbReference type="Proteomes" id="UP000199371">
    <property type="component" value="Unassembled WGS sequence"/>
</dbReference>
<proteinExistence type="predicted"/>
<evidence type="ECO:0000313" key="2">
    <source>
        <dbReference type="Proteomes" id="UP000199371"/>
    </source>
</evidence>
<dbReference type="InterPro" id="IPR013468">
    <property type="entry name" value="CHP02647"/>
</dbReference>
<name>A0A1H6M783_9GAMM</name>